<evidence type="ECO:0000259" key="1">
    <source>
        <dbReference type="PROSITE" id="PS50181"/>
    </source>
</evidence>
<dbReference type="Pfam" id="PF00646">
    <property type="entry name" value="F-box"/>
    <property type="match status" value="1"/>
</dbReference>
<dbReference type="InterPro" id="IPR001810">
    <property type="entry name" value="F-box_dom"/>
</dbReference>
<dbReference type="SUPFAM" id="SSF81383">
    <property type="entry name" value="F-box domain"/>
    <property type="match status" value="1"/>
</dbReference>
<dbReference type="EMBL" id="CACVBM020001862">
    <property type="protein sequence ID" value="CAA7061229.1"/>
    <property type="molecule type" value="Genomic_DNA"/>
</dbReference>
<dbReference type="PROSITE" id="PS50181">
    <property type="entry name" value="FBOX"/>
    <property type="match status" value="1"/>
</dbReference>
<dbReference type="AlphaFoldDB" id="A0A6D2L642"/>
<keyword evidence="3" id="KW-1185">Reference proteome</keyword>
<comment type="caution">
    <text evidence="2">The sequence shown here is derived from an EMBL/GenBank/DDBJ whole genome shotgun (WGS) entry which is preliminary data.</text>
</comment>
<evidence type="ECO:0000313" key="3">
    <source>
        <dbReference type="Proteomes" id="UP000467841"/>
    </source>
</evidence>
<dbReference type="Pfam" id="PF08268">
    <property type="entry name" value="FBA_3"/>
    <property type="match status" value="2"/>
</dbReference>
<dbReference type="NCBIfam" id="TIGR01640">
    <property type="entry name" value="F_box_assoc_1"/>
    <property type="match status" value="1"/>
</dbReference>
<dbReference type="OrthoDB" id="938224at2759"/>
<dbReference type="InterPro" id="IPR013187">
    <property type="entry name" value="F-box-assoc_dom_typ3"/>
</dbReference>
<accession>A0A6D2L642</accession>
<evidence type="ECO:0000313" key="2">
    <source>
        <dbReference type="EMBL" id="CAA7061229.1"/>
    </source>
</evidence>
<dbReference type="InterPro" id="IPR017451">
    <property type="entry name" value="F-box-assoc_interact_dom"/>
</dbReference>
<name>A0A6D2L642_9BRAS</name>
<dbReference type="PANTHER" id="PTHR31111">
    <property type="entry name" value="BNAA05G37150D PROTEIN-RELATED"/>
    <property type="match status" value="1"/>
</dbReference>
<proteinExistence type="predicted"/>
<dbReference type="InterPro" id="IPR036047">
    <property type="entry name" value="F-box-like_dom_sf"/>
</dbReference>
<feature type="domain" description="F-box" evidence="1">
    <location>
        <begin position="1"/>
        <end position="47"/>
    </location>
</feature>
<dbReference type="CDD" id="cd22157">
    <property type="entry name" value="F-box_AtFBW1-like"/>
    <property type="match status" value="1"/>
</dbReference>
<reference evidence="2" key="1">
    <citation type="submission" date="2020-01" db="EMBL/GenBank/DDBJ databases">
        <authorList>
            <person name="Mishra B."/>
        </authorList>
    </citation>
    <scope>NUCLEOTIDE SEQUENCE [LARGE SCALE GENOMIC DNA]</scope>
</reference>
<dbReference type="SMART" id="SM00256">
    <property type="entry name" value="FBOX"/>
    <property type="match status" value="1"/>
</dbReference>
<dbReference type="Gene3D" id="1.20.1280.50">
    <property type="match status" value="1"/>
</dbReference>
<protein>
    <recommendedName>
        <fullName evidence="1">F-box domain-containing protein</fullName>
    </recommendedName>
</protein>
<dbReference type="Proteomes" id="UP000467841">
    <property type="component" value="Unassembled WGS sequence"/>
</dbReference>
<sequence>MNSVPNDLINEIFSRLPSKSIGRFRCVSKLWSSMFQRPYFTELFLTRSSARPRLLLAVQRRHPSTEWSFFSLPQPHNPYENSSSLVVAAEFHMTFPCSFGFGLCGYAFGLIFSEKEQDIVICNPNTGQYSVLPKLRTNTSSRIFLGFDPIDKQFKVLMFMRGPYRYDGDCRILTLGTGEVSWRKIQCPLTHFTLSKGICINGALYFSAEMHSENKILCFNVRFAYLPDTRRRTLELRMWVLDDVEKPEWLKHGYTLLDDKIVDQPYISVAGVTSTGDIVLSRSFYKSFYVFYFNPDRKALQSVEIQGIDEHFGSAKFFVDHGENLTLNDAKLLKSSIYVPSVK</sequence>
<gene>
    <name evidence="2" type="ORF">MERR_LOCUS48465</name>
</gene>
<organism evidence="2 3">
    <name type="scientific">Microthlaspi erraticum</name>
    <dbReference type="NCBI Taxonomy" id="1685480"/>
    <lineage>
        <taxon>Eukaryota</taxon>
        <taxon>Viridiplantae</taxon>
        <taxon>Streptophyta</taxon>
        <taxon>Embryophyta</taxon>
        <taxon>Tracheophyta</taxon>
        <taxon>Spermatophyta</taxon>
        <taxon>Magnoliopsida</taxon>
        <taxon>eudicotyledons</taxon>
        <taxon>Gunneridae</taxon>
        <taxon>Pentapetalae</taxon>
        <taxon>rosids</taxon>
        <taxon>malvids</taxon>
        <taxon>Brassicales</taxon>
        <taxon>Brassicaceae</taxon>
        <taxon>Coluteocarpeae</taxon>
        <taxon>Microthlaspi</taxon>
    </lineage>
</organism>
<dbReference type="PANTHER" id="PTHR31111:SF130">
    <property type="entry name" value="F-BOX ASSOCIATED UBIQUITINATION EFFECTOR FAMILY PROTEIN"/>
    <property type="match status" value="1"/>
</dbReference>